<dbReference type="Pfam" id="PF00986">
    <property type="entry name" value="DNA_gyraseB_C"/>
    <property type="match status" value="1"/>
</dbReference>
<evidence type="ECO:0000256" key="4">
    <source>
        <dbReference type="ARBA" id="ARBA00022723"/>
    </source>
</evidence>
<dbReference type="SUPFAM" id="SSF56719">
    <property type="entry name" value="Type II DNA topoisomerase"/>
    <property type="match status" value="1"/>
</dbReference>
<feature type="domain" description="Toprim" evidence="11">
    <location>
        <begin position="170"/>
        <end position="284"/>
    </location>
</feature>
<name>A0A6J7S198_9ZZZZ</name>
<evidence type="ECO:0000259" key="11">
    <source>
        <dbReference type="PROSITE" id="PS50880"/>
    </source>
</evidence>
<evidence type="ECO:0000256" key="8">
    <source>
        <dbReference type="ARBA" id="ARBA00023029"/>
    </source>
</evidence>
<dbReference type="PROSITE" id="PS50880">
    <property type="entry name" value="TOPRIM"/>
    <property type="match status" value="1"/>
</dbReference>
<keyword evidence="9" id="KW-0238">DNA-binding</keyword>
<keyword evidence="6" id="KW-0067">ATP-binding</keyword>
<dbReference type="PRINTS" id="PR01159">
    <property type="entry name" value="DNAGYRASEB"/>
</dbReference>
<organism evidence="12">
    <name type="scientific">freshwater metagenome</name>
    <dbReference type="NCBI Taxonomy" id="449393"/>
    <lineage>
        <taxon>unclassified sequences</taxon>
        <taxon>metagenomes</taxon>
        <taxon>ecological metagenomes</taxon>
    </lineage>
</organism>
<reference evidence="12" key="1">
    <citation type="submission" date="2020-05" db="EMBL/GenBank/DDBJ databases">
        <authorList>
            <person name="Chiriac C."/>
            <person name="Salcher M."/>
            <person name="Ghai R."/>
            <person name="Kavagutti S V."/>
        </authorList>
    </citation>
    <scope>NUCLEOTIDE SEQUENCE</scope>
</reference>
<dbReference type="InterPro" id="IPR002288">
    <property type="entry name" value="DNA_gyrase_B_C"/>
</dbReference>
<dbReference type="InterPro" id="IPR013759">
    <property type="entry name" value="Topo_IIA_B_C"/>
</dbReference>
<dbReference type="GO" id="GO:0003918">
    <property type="term" value="F:DNA topoisomerase type II (double strand cut, ATP-hydrolyzing) activity"/>
    <property type="evidence" value="ECO:0007669"/>
    <property type="project" value="UniProtKB-EC"/>
</dbReference>
<dbReference type="SMART" id="SM00433">
    <property type="entry name" value="TOP2c"/>
    <property type="match status" value="1"/>
</dbReference>
<dbReference type="PANTHER" id="PTHR45866">
    <property type="entry name" value="DNA GYRASE/TOPOISOMERASE SUBUNIT B"/>
    <property type="match status" value="1"/>
</dbReference>
<dbReference type="GO" id="GO:0003677">
    <property type="term" value="F:DNA binding"/>
    <property type="evidence" value="ECO:0007669"/>
    <property type="project" value="UniProtKB-KW"/>
</dbReference>
<dbReference type="InterPro" id="IPR006171">
    <property type="entry name" value="TOPRIM_dom"/>
</dbReference>
<evidence type="ECO:0000313" key="12">
    <source>
        <dbReference type="EMBL" id="CAB5034883.1"/>
    </source>
</evidence>
<dbReference type="Pfam" id="PF00204">
    <property type="entry name" value="DNA_gyraseB"/>
    <property type="match status" value="1"/>
</dbReference>
<evidence type="ECO:0000256" key="1">
    <source>
        <dbReference type="ARBA" id="ARBA00000185"/>
    </source>
</evidence>
<protein>
    <recommendedName>
        <fullName evidence="3">DNA topoisomerase (ATP-hydrolyzing)</fullName>
        <ecNumber evidence="3">5.6.2.2</ecNumber>
    </recommendedName>
</protein>
<evidence type="ECO:0000256" key="9">
    <source>
        <dbReference type="ARBA" id="ARBA00023125"/>
    </source>
</evidence>
<dbReference type="InterPro" id="IPR020568">
    <property type="entry name" value="Ribosomal_Su5_D2-typ_SF"/>
</dbReference>
<dbReference type="GO" id="GO:0046872">
    <property type="term" value="F:metal ion binding"/>
    <property type="evidence" value="ECO:0007669"/>
    <property type="project" value="UniProtKB-KW"/>
</dbReference>
<dbReference type="PANTHER" id="PTHR45866:SF1">
    <property type="entry name" value="DNA GYRASE SUBUNIT B, MITOCHONDRIAL"/>
    <property type="match status" value="1"/>
</dbReference>
<keyword evidence="10" id="KW-0413">Isomerase</keyword>
<dbReference type="EMBL" id="CAFBPZ010000008">
    <property type="protein sequence ID" value="CAB5034883.1"/>
    <property type="molecule type" value="Genomic_DNA"/>
</dbReference>
<dbReference type="CDD" id="cd00822">
    <property type="entry name" value="TopoII_Trans_DNA_gyrase"/>
    <property type="match status" value="1"/>
</dbReference>
<keyword evidence="5" id="KW-0547">Nucleotide-binding</keyword>
<comment type="similarity">
    <text evidence="2">Belongs to the type II topoisomerase GyrB family.</text>
</comment>
<dbReference type="PROSITE" id="PS00177">
    <property type="entry name" value="TOPOISOMERASE_II"/>
    <property type="match status" value="1"/>
</dbReference>
<dbReference type="FunFam" id="3.40.50.670:FF:000002">
    <property type="entry name" value="DNA gyrase subunit B"/>
    <property type="match status" value="1"/>
</dbReference>
<dbReference type="InterPro" id="IPR018522">
    <property type="entry name" value="TopoIIA_CS"/>
</dbReference>
<dbReference type="EC" id="5.6.2.2" evidence="3"/>
<dbReference type="GO" id="GO:0005524">
    <property type="term" value="F:ATP binding"/>
    <property type="evidence" value="ECO:0007669"/>
    <property type="project" value="UniProtKB-KW"/>
</dbReference>
<dbReference type="InterPro" id="IPR014721">
    <property type="entry name" value="Ribsml_uS5_D2-typ_fold_subgr"/>
</dbReference>
<gene>
    <name evidence="12" type="ORF">UFOPK4237_00223</name>
</gene>
<evidence type="ECO:0000256" key="10">
    <source>
        <dbReference type="ARBA" id="ARBA00023235"/>
    </source>
</evidence>
<dbReference type="InterPro" id="IPR000565">
    <property type="entry name" value="Topo_IIA_B"/>
</dbReference>
<dbReference type="Gene3D" id="3.30.230.10">
    <property type="match status" value="1"/>
</dbReference>
<comment type="catalytic activity">
    <reaction evidence="1">
        <text>ATP-dependent breakage, passage and rejoining of double-stranded DNA.</text>
        <dbReference type="EC" id="5.6.2.2"/>
    </reaction>
</comment>
<dbReference type="AlphaFoldDB" id="A0A6J7S198"/>
<dbReference type="FunFam" id="3.30.230.10:FF:000005">
    <property type="entry name" value="DNA gyrase subunit B"/>
    <property type="match status" value="1"/>
</dbReference>
<dbReference type="PRINTS" id="PR00418">
    <property type="entry name" value="TPI2FAMILY"/>
</dbReference>
<dbReference type="InterPro" id="IPR013506">
    <property type="entry name" value="Topo_IIA_bsu_dom2"/>
</dbReference>
<evidence type="ECO:0000256" key="3">
    <source>
        <dbReference type="ARBA" id="ARBA00012895"/>
    </source>
</evidence>
<evidence type="ECO:0000256" key="2">
    <source>
        <dbReference type="ARBA" id="ARBA00010708"/>
    </source>
</evidence>
<sequence length="392" mass="44002">MSAEIAMQWNNSYAESVYTFANTINTHEGGTHEEGFRTALTSLVNKFAREWNILKEKDANLSGEDIREGLTAIISVKLTEPQFEGQTKTKLGNTEMKAFVQKAVNDQLGEWLEKNPAEGKDIARKSVNASAARIAARKARDLARNRKGLLGGAGMPGKLIDCSSREPEECEVFIVEGDSAGGSARQGRDPKRQAILPIRGKILNVEKARIDKVLQNTEVQALVSAFGTGIQEEFDINRLRYHKVVLMADADVDGQHIRTLLLTLLFRFMRPLVEQGYVYIAQPPLYKIKWSRDDSDWAYSDRERDAVVEAGLAAGKRLPKDEAIQRYKGLGEMNADELWDTTMDPEHRVLLQVTLDDAAQADEMFSVLMGEDVEARRNFIQQNARDVRFLDI</sequence>
<keyword evidence="4" id="KW-0479">Metal-binding</keyword>
<accession>A0A6J7S198</accession>
<evidence type="ECO:0000256" key="6">
    <source>
        <dbReference type="ARBA" id="ARBA00022840"/>
    </source>
</evidence>
<evidence type="ECO:0000256" key="5">
    <source>
        <dbReference type="ARBA" id="ARBA00022741"/>
    </source>
</evidence>
<dbReference type="InterPro" id="IPR013760">
    <property type="entry name" value="Topo_IIA-like_dom_sf"/>
</dbReference>
<dbReference type="Pfam" id="PF01751">
    <property type="entry name" value="Toprim"/>
    <property type="match status" value="1"/>
</dbReference>
<keyword evidence="8" id="KW-0799">Topoisomerase</keyword>
<dbReference type="Gene3D" id="3.40.50.670">
    <property type="match status" value="1"/>
</dbReference>
<dbReference type="SUPFAM" id="SSF54211">
    <property type="entry name" value="Ribosomal protein S5 domain 2-like"/>
    <property type="match status" value="1"/>
</dbReference>
<dbReference type="InterPro" id="IPR001241">
    <property type="entry name" value="Topo_IIA"/>
</dbReference>
<proteinExistence type="inferred from homology"/>
<keyword evidence="7" id="KW-0460">Magnesium</keyword>
<dbReference type="GO" id="GO:0006265">
    <property type="term" value="P:DNA topological change"/>
    <property type="evidence" value="ECO:0007669"/>
    <property type="project" value="InterPro"/>
</dbReference>
<evidence type="ECO:0000256" key="7">
    <source>
        <dbReference type="ARBA" id="ARBA00022842"/>
    </source>
</evidence>